<comment type="caution">
    <text evidence="1">The sequence shown here is derived from an EMBL/GenBank/DDBJ whole genome shotgun (WGS) entry which is preliminary data.</text>
</comment>
<organism evidence="1 2">
    <name type="scientific">Blautia massiliensis</name>
    <name type="common">ex Durand et al. 2017</name>
    <dbReference type="NCBI Taxonomy" id="1737424"/>
    <lineage>
        <taxon>Bacteria</taxon>
        <taxon>Bacillati</taxon>
        <taxon>Bacillota</taxon>
        <taxon>Clostridia</taxon>
        <taxon>Lachnospirales</taxon>
        <taxon>Lachnospiraceae</taxon>
        <taxon>Blautia</taxon>
    </lineage>
</organism>
<evidence type="ECO:0000313" key="2">
    <source>
        <dbReference type="Proteomes" id="UP000452293"/>
    </source>
</evidence>
<dbReference type="RefSeq" id="WP_117942302.1">
    <property type="nucleotide sequence ID" value="NZ_WWVV01000025.1"/>
</dbReference>
<keyword evidence="2" id="KW-1185">Reference proteome</keyword>
<dbReference type="EMBL" id="WWVW01000026">
    <property type="protein sequence ID" value="MZL78319.1"/>
    <property type="molecule type" value="Genomic_DNA"/>
</dbReference>
<protein>
    <submittedName>
        <fullName evidence="1">Uncharacterized protein</fullName>
    </submittedName>
</protein>
<accession>A0ABW9X7Y9</accession>
<proteinExistence type="predicted"/>
<evidence type="ECO:0000313" key="1">
    <source>
        <dbReference type="EMBL" id="MZL78319.1"/>
    </source>
</evidence>
<sequence length="95" mass="11283">MYLLTYYDDLKTLITPIGPPYLQADMAKDAMKRAILEYLKEHGCAEPDDFYASAKEQEKFYFDVESEIELSLSSFYAYLRTQNQEPFLRLFRFLI</sequence>
<name>A0ABW9X7Y9_9FIRM</name>
<reference evidence="1 2" key="1">
    <citation type="journal article" date="2019" name="Nat. Med.">
        <title>A library of human gut bacterial isolates paired with longitudinal multiomics data enables mechanistic microbiome research.</title>
        <authorList>
            <person name="Poyet M."/>
            <person name="Groussin M."/>
            <person name="Gibbons S.M."/>
            <person name="Avila-Pacheco J."/>
            <person name="Jiang X."/>
            <person name="Kearney S.M."/>
            <person name="Perrotta A.R."/>
            <person name="Berdy B."/>
            <person name="Zhao S."/>
            <person name="Lieberman T.D."/>
            <person name="Swanson P.K."/>
            <person name="Smith M."/>
            <person name="Roesemann S."/>
            <person name="Alexander J.E."/>
            <person name="Rich S.A."/>
            <person name="Livny J."/>
            <person name="Vlamakis H."/>
            <person name="Clish C."/>
            <person name="Bullock K."/>
            <person name="Deik A."/>
            <person name="Scott J."/>
            <person name="Pierce K.A."/>
            <person name="Xavier R.J."/>
            <person name="Alm E.J."/>
        </authorList>
    </citation>
    <scope>NUCLEOTIDE SEQUENCE [LARGE SCALE GENOMIC DNA]</scope>
    <source>
        <strain evidence="1 2">BIOML-A1</strain>
    </source>
</reference>
<dbReference type="Proteomes" id="UP000452293">
    <property type="component" value="Unassembled WGS sequence"/>
</dbReference>
<gene>
    <name evidence="1" type="ORF">GT718_13330</name>
</gene>